<keyword evidence="2" id="KW-1185">Reference proteome</keyword>
<feature type="non-terminal residue" evidence="1">
    <location>
        <position position="1"/>
    </location>
</feature>
<organism evidence="1 2">
    <name type="scientific">Racocetra fulgida</name>
    <dbReference type="NCBI Taxonomy" id="60492"/>
    <lineage>
        <taxon>Eukaryota</taxon>
        <taxon>Fungi</taxon>
        <taxon>Fungi incertae sedis</taxon>
        <taxon>Mucoromycota</taxon>
        <taxon>Glomeromycotina</taxon>
        <taxon>Glomeromycetes</taxon>
        <taxon>Diversisporales</taxon>
        <taxon>Gigasporaceae</taxon>
        <taxon>Racocetra</taxon>
    </lineage>
</organism>
<name>A0A9N9K2C5_9GLOM</name>
<evidence type="ECO:0000313" key="1">
    <source>
        <dbReference type="EMBL" id="CAG8803661.1"/>
    </source>
</evidence>
<evidence type="ECO:0000313" key="2">
    <source>
        <dbReference type="Proteomes" id="UP000789396"/>
    </source>
</evidence>
<dbReference type="AlphaFoldDB" id="A0A9N9K2C5"/>
<dbReference type="Proteomes" id="UP000789396">
    <property type="component" value="Unassembled WGS sequence"/>
</dbReference>
<proteinExistence type="predicted"/>
<reference evidence="1" key="1">
    <citation type="submission" date="2021-06" db="EMBL/GenBank/DDBJ databases">
        <authorList>
            <person name="Kallberg Y."/>
            <person name="Tangrot J."/>
            <person name="Rosling A."/>
        </authorList>
    </citation>
    <scope>NUCLEOTIDE SEQUENCE</scope>
    <source>
        <strain evidence="1">IN212</strain>
    </source>
</reference>
<dbReference type="OrthoDB" id="2394134at2759"/>
<dbReference type="EMBL" id="CAJVPZ010075151">
    <property type="protein sequence ID" value="CAG8803661.1"/>
    <property type="molecule type" value="Genomic_DNA"/>
</dbReference>
<feature type="non-terminal residue" evidence="1">
    <location>
        <position position="75"/>
    </location>
</feature>
<sequence>LLQSAFLANIGANYRPDQLIFIDEAAKDNRSLNKCYGYTPINVRARKKTIFIYGKRYTILPALSLDGLLAVDIME</sequence>
<comment type="caution">
    <text evidence="1">The sequence shown here is derived from an EMBL/GenBank/DDBJ whole genome shotgun (WGS) entry which is preliminary data.</text>
</comment>
<protein>
    <submittedName>
        <fullName evidence="1">18913_t:CDS:1</fullName>
    </submittedName>
</protein>
<accession>A0A9N9K2C5</accession>
<gene>
    <name evidence="1" type="ORF">RFULGI_LOCUS17999</name>
</gene>